<sequence>MELIQINFRVIIASLENQSENHTPSTTPATIPPTIEEETPGRNCSQSEECSPNEQCRKKDDNSSFCYCLPRFRRNGSTQECELKYQWVKYTAKLFNDTRLVDPENFIRGGILSVVVRFMYDNGDTVLVDGLINPSHNGSVLPFTQISGNITDIEVLLIESGEVKWIESSNGIVEKNAIEGGNIGNETVYVCRIYDSYDHHVGEMQPSNRSCHEHHYNKYHQNYSLLTLLK</sequence>
<dbReference type="AlphaFoldDB" id="A0AA39EZZ0"/>
<evidence type="ECO:0000256" key="1">
    <source>
        <dbReference type="SAM" id="MobiDB-lite"/>
    </source>
</evidence>
<keyword evidence="3" id="KW-1185">Reference proteome</keyword>
<comment type="caution">
    <text evidence="2">The sequence shown here is derived from an EMBL/GenBank/DDBJ whole genome shotgun (WGS) entry which is preliminary data.</text>
</comment>
<dbReference type="InterPro" id="IPR006616">
    <property type="entry name" value="DM9_repeat"/>
</dbReference>
<protein>
    <submittedName>
        <fullName evidence="2">Uncharacterized protein</fullName>
    </submittedName>
</protein>
<dbReference type="EMBL" id="JAQQBS010001423">
    <property type="protein sequence ID" value="KAK0160454.1"/>
    <property type="molecule type" value="Genomic_DNA"/>
</dbReference>
<feature type="compositionally biased region" description="Polar residues" evidence="1">
    <location>
        <begin position="42"/>
        <end position="54"/>
    </location>
</feature>
<gene>
    <name evidence="2" type="ORF">PV328_007863</name>
</gene>
<evidence type="ECO:0000313" key="2">
    <source>
        <dbReference type="EMBL" id="KAK0160454.1"/>
    </source>
</evidence>
<organism evidence="2 3">
    <name type="scientific">Microctonus aethiopoides</name>
    <dbReference type="NCBI Taxonomy" id="144406"/>
    <lineage>
        <taxon>Eukaryota</taxon>
        <taxon>Metazoa</taxon>
        <taxon>Ecdysozoa</taxon>
        <taxon>Arthropoda</taxon>
        <taxon>Hexapoda</taxon>
        <taxon>Insecta</taxon>
        <taxon>Pterygota</taxon>
        <taxon>Neoptera</taxon>
        <taxon>Endopterygota</taxon>
        <taxon>Hymenoptera</taxon>
        <taxon>Apocrita</taxon>
        <taxon>Ichneumonoidea</taxon>
        <taxon>Braconidae</taxon>
        <taxon>Euphorinae</taxon>
        <taxon>Microctonus</taxon>
    </lineage>
</organism>
<reference evidence="2" key="2">
    <citation type="submission" date="2023-03" db="EMBL/GenBank/DDBJ databases">
        <authorList>
            <person name="Inwood S.N."/>
            <person name="Skelly J.G."/>
            <person name="Guhlin J."/>
            <person name="Harrop T.W.R."/>
            <person name="Goldson S.G."/>
            <person name="Dearden P.K."/>
        </authorList>
    </citation>
    <scope>NUCLEOTIDE SEQUENCE</scope>
    <source>
        <strain evidence="2">Irish</strain>
        <tissue evidence="2">Whole body</tissue>
    </source>
</reference>
<proteinExistence type="predicted"/>
<reference evidence="2" key="1">
    <citation type="journal article" date="2023" name="bioRxiv">
        <title>Scaffold-level genome assemblies of two parasitoid biocontrol wasps reveal the parthenogenesis mechanism and an associated novel virus.</title>
        <authorList>
            <person name="Inwood S."/>
            <person name="Skelly J."/>
            <person name="Guhlin J."/>
            <person name="Harrop T."/>
            <person name="Goldson S."/>
            <person name="Dearden P."/>
        </authorList>
    </citation>
    <scope>NUCLEOTIDE SEQUENCE</scope>
    <source>
        <strain evidence="2">Irish</strain>
        <tissue evidence="2">Whole body</tissue>
    </source>
</reference>
<feature type="compositionally biased region" description="Low complexity" evidence="1">
    <location>
        <begin position="23"/>
        <end position="34"/>
    </location>
</feature>
<dbReference type="PANTHER" id="PTHR31649">
    <property type="entry name" value="AGAP009604-PA"/>
    <property type="match status" value="1"/>
</dbReference>
<dbReference type="Pfam" id="PF11901">
    <property type="entry name" value="DM9"/>
    <property type="match status" value="1"/>
</dbReference>
<dbReference type="Proteomes" id="UP001168990">
    <property type="component" value="Unassembled WGS sequence"/>
</dbReference>
<feature type="region of interest" description="Disordered" evidence="1">
    <location>
        <begin position="19"/>
        <end position="60"/>
    </location>
</feature>
<dbReference type="PANTHER" id="PTHR31649:SF1">
    <property type="entry name" value="FARNESOIC ACID O-METHYL TRANSFERASE DOMAIN-CONTAINING PROTEIN"/>
    <property type="match status" value="1"/>
</dbReference>
<accession>A0AA39EZZ0</accession>
<dbReference type="SMART" id="SM00696">
    <property type="entry name" value="DM9"/>
    <property type="match status" value="1"/>
</dbReference>
<evidence type="ECO:0000313" key="3">
    <source>
        <dbReference type="Proteomes" id="UP001168990"/>
    </source>
</evidence>
<name>A0AA39EZZ0_9HYME</name>